<dbReference type="STRING" id="1542390.KX01_737"/>
<evidence type="ECO:0000256" key="7">
    <source>
        <dbReference type="ARBA" id="ARBA00023204"/>
    </source>
</evidence>
<comment type="similarity">
    <text evidence="2 9">Belongs to the MGMT family.</text>
</comment>
<dbReference type="CDD" id="cd06445">
    <property type="entry name" value="ATase"/>
    <property type="match status" value="1"/>
</dbReference>
<dbReference type="InterPro" id="IPR023546">
    <property type="entry name" value="MGMT"/>
</dbReference>
<evidence type="ECO:0000256" key="8">
    <source>
        <dbReference type="ARBA" id="ARBA00049348"/>
    </source>
</evidence>
<dbReference type="PANTHER" id="PTHR10815">
    <property type="entry name" value="METHYLATED-DNA--PROTEIN-CYSTEINE METHYLTRANSFERASE"/>
    <property type="match status" value="1"/>
</dbReference>
<feature type="domain" description="Methylated-DNA-[protein]-cysteine S-methyltransferase DNA binding" evidence="10">
    <location>
        <begin position="87"/>
        <end position="166"/>
    </location>
</feature>
<keyword evidence="3 9" id="KW-0963">Cytoplasm</keyword>
<dbReference type="RefSeq" id="WP_071663699.1">
    <property type="nucleotide sequence ID" value="NZ_CP009654.1"/>
</dbReference>
<reference evidence="13" key="1">
    <citation type="submission" date="2014-10" db="EMBL/GenBank/DDBJ databases">
        <authorList>
            <person name="Kuske C.R."/>
            <person name="Challacombe J.F."/>
            <person name="Daligault H.E."/>
            <person name="Davenport K.W."/>
            <person name="Johnson S.L."/>
            <person name="Siddaramappa S."/>
            <person name="Petersen J.M."/>
        </authorList>
    </citation>
    <scope>NUCLEOTIDE SEQUENCE [LARGE SCALE GENOMIC DNA]</scope>
    <source>
        <strain evidence="13">CA97-1460</strain>
    </source>
</reference>
<dbReference type="InterPro" id="IPR036388">
    <property type="entry name" value="WH-like_DNA-bd_sf"/>
</dbReference>
<evidence type="ECO:0000259" key="10">
    <source>
        <dbReference type="Pfam" id="PF01035"/>
    </source>
</evidence>
<dbReference type="SUPFAM" id="SSF46767">
    <property type="entry name" value="Methylated DNA-protein cysteine methyltransferase, C-terminal domain"/>
    <property type="match status" value="1"/>
</dbReference>
<dbReference type="HAMAP" id="MF_00772">
    <property type="entry name" value="OGT"/>
    <property type="match status" value="1"/>
</dbReference>
<dbReference type="PROSITE" id="PS00374">
    <property type="entry name" value="MGMT"/>
    <property type="match status" value="1"/>
</dbReference>
<evidence type="ECO:0000313" key="12">
    <source>
        <dbReference type="EMBL" id="APC97755.1"/>
    </source>
</evidence>
<dbReference type="EC" id="2.1.1.63" evidence="9"/>
<comment type="miscellaneous">
    <text evidence="9">This enzyme catalyzes only one turnover and therefore is not strictly catalytic. According to one definition, an enzyme is a biocatalyst that acts repeatedly and over many reaction cycles.</text>
</comment>
<evidence type="ECO:0000256" key="1">
    <source>
        <dbReference type="ARBA" id="ARBA00001286"/>
    </source>
</evidence>
<evidence type="ECO:0000256" key="2">
    <source>
        <dbReference type="ARBA" id="ARBA00008711"/>
    </source>
</evidence>
<feature type="domain" description="Methylguanine DNA methyltransferase ribonuclease-like" evidence="11">
    <location>
        <begin position="7"/>
        <end position="83"/>
    </location>
</feature>
<protein>
    <recommendedName>
        <fullName evidence="9">Methylated-DNA--protein-cysteine methyltransferase</fullName>
        <ecNumber evidence="9">2.1.1.63</ecNumber>
    </recommendedName>
    <alternativeName>
        <fullName evidence="9">6-O-methylguanine-DNA methyltransferase</fullName>
        <shortName evidence="9">MGMT</shortName>
    </alternativeName>
    <alternativeName>
        <fullName evidence="9">O-6-methylguanine-DNA-alkyltransferase</fullName>
    </alternativeName>
</protein>
<dbReference type="NCBIfam" id="TIGR00589">
    <property type="entry name" value="ogt"/>
    <property type="match status" value="1"/>
</dbReference>
<proteinExistence type="inferred from homology"/>
<keyword evidence="6 9" id="KW-0227">DNA damage</keyword>
<evidence type="ECO:0000256" key="4">
    <source>
        <dbReference type="ARBA" id="ARBA00022603"/>
    </source>
</evidence>
<dbReference type="Pfam" id="PF02870">
    <property type="entry name" value="Methyltransf_1N"/>
    <property type="match status" value="1"/>
</dbReference>
<gene>
    <name evidence="12" type="ORF">KX01_737</name>
</gene>
<evidence type="ECO:0000256" key="5">
    <source>
        <dbReference type="ARBA" id="ARBA00022679"/>
    </source>
</evidence>
<sequence length="169" mass="18711">MADVVLYSKNIKSPIGDLIAIADNSALLALGFGEININQKLAKLDLKALKIVEETNEILETTAKELDLYFSGILKKFTIPLKLNGTEFQKNAWKQLQNIPYGKTISYLDEAKNIGNEKAFRAVANANGKNNIPIIIPCHRVINSNGKLGGFTGGIEKKIWLLEHESKFI</sequence>
<keyword evidence="4 9" id="KW-0489">Methyltransferase</keyword>
<dbReference type="InterPro" id="IPR036217">
    <property type="entry name" value="MethylDNA_cys_MeTrfase_DNAb"/>
</dbReference>
<dbReference type="GO" id="GO:0032259">
    <property type="term" value="P:methylation"/>
    <property type="evidence" value="ECO:0007669"/>
    <property type="project" value="UniProtKB-KW"/>
</dbReference>
<dbReference type="GO" id="GO:0006307">
    <property type="term" value="P:DNA alkylation repair"/>
    <property type="evidence" value="ECO:0007669"/>
    <property type="project" value="UniProtKB-UniRule"/>
</dbReference>
<evidence type="ECO:0000313" key="13">
    <source>
        <dbReference type="Proteomes" id="UP000182521"/>
    </source>
</evidence>
<dbReference type="Gene3D" id="1.10.10.10">
    <property type="entry name" value="Winged helix-like DNA-binding domain superfamily/Winged helix DNA-binding domain"/>
    <property type="match status" value="1"/>
</dbReference>
<dbReference type="EMBL" id="CP009654">
    <property type="protein sequence ID" value="APC97755.1"/>
    <property type="molecule type" value="Genomic_DNA"/>
</dbReference>
<dbReference type="Gene3D" id="3.30.160.70">
    <property type="entry name" value="Methylated DNA-protein cysteine methyltransferase domain"/>
    <property type="match status" value="1"/>
</dbReference>
<dbReference type="FunFam" id="1.10.10.10:FF:000214">
    <property type="entry name" value="Methylated-DNA--protein-cysteine methyltransferase"/>
    <property type="match status" value="1"/>
</dbReference>
<comment type="subcellular location">
    <subcellularLocation>
        <location evidence="9">Cytoplasm</location>
    </subcellularLocation>
</comment>
<dbReference type="OrthoDB" id="9811249at2"/>
<dbReference type="GO" id="GO:0003908">
    <property type="term" value="F:methylated-DNA-[protein]-cysteine S-methyltransferase activity"/>
    <property type="evidence" value="ECO:0007669"/>
    <property type="project" value="UniProtKB-UniRule"/>
</dbReference>
<dbReference type="InterPro" id="IPR001497">
    <property type="entry name" value="MethylDNA_cys_MeTrfase_AS"/>
</dbReference>
<name>A0A1J0KVP1_9GAMM</name>
<keyword evidence="7 9" id="KW-0234">DNA repair</keyword>
<comment type="catalytic activity">
    <reaction evidence="8 9">
        <text>a 6-O-methyl-2'-deoxyguanosine in DNA + L-cysteinyl-[protein] = S-methyl-L-cysteinyl-[protein] + a 2'-deoxyguanosine in DNA</text>
        <dbReference type="Rhea" id="RHEA:24000"/>
        <dbReference type="Rhea" id="RHEA-COMP:10131"/>
        <dbReference type="Rhea" id="RHEA-COMP:10132"/>
        <dbReference type="Rhea" id="RHEA-COMP:11367"/>
        <dbReference type="Rhea" id="RHEA-COMP:11368"/>
        <dbReference type="ChEBI" id="CHEBI:29950"/>
        <dbReference type="ChEBI" id="CHEBI:82612"/>
        <dbReference type="ChEBI" id="CHEBI:85445"/>
        <dbReference type="ChEBI" id="CHEBI:85448"/>
        <dbReference type="EC" id="2.1.1.63"/>
    </reaction>
</comment>
<dbReference type="GO" id="GO:0005737">
    <property type="term" value="C:cytoplasm"/>
    <property type="evidence" value="ECO:0007669"/>
    <property type="project" value="UniProtKB-SubCell"/>
</dbReference>
<feature type="active site" description="Nucleophile; methyl group acceptor" evidence="9">
    <location>
        <position position="138"/>
    </location>
</feature>
<evidence type="ECO:0000256" key="6">
    <source>
        <dbReference type="ARBA" id="ARBA00022763"/>
    </source>
</evidence>
<organism evidence="12 13">
    <name type="scientific">Francisella frigiditurris</name>
    <dbReference type="NCBI Taxonomy" id="1542390"/>
    <lineage>
        <taxon>Bacteria</taxon>
        <taxon>Pseudomonadati</taxon>
        <taxon>Pseudomonadota</taxon>
        <taxon>Gammaproteobacteria</taxon>
        <taxon>Thiotrichales</taxon>
        <taxon>Francisellaceae</taxon>
        <taxon>Francisella</taxon>
    </lineage>
</organism>
<evidence type="ECO:0000259" key="11">
    <source>
        <dbReference type="Pfam" id="PF02870"/>
    </source>
</evidence>
<dbReference type="InterPro" id="IPR014048">
    <property type="entry name" value="MethylDNA_cys_MeTrfase_DNA-bd"/>
</dbReference>
<evidence type="ECO:0000256" key="3">
    <source>
        <dbReference type="ARBA" id="ARBA00022490"/>
    </source>
</evidence>
<accession>A0A1J0KVP1</accession>
<comment type="function">
    <text evidence="9">Involved in the cellular defense against the biological effects of O6-methylguanine (O6-MeG) and O4-methylthymine (O4-MeT) in DNA. Repairs the methylated nucleobase in DNA by stoichiometrically transferring the methyl group to a cysteine residue in the enzyme. This is a suicide reaction: the enzyme is irreversibly inactivated.</text>
</comment>
<dbReference type="SUPFAM" id="SSF53155">
    <property type="entry name" value="Methylated DNA-protein cysteine methyltransferase domain"/>
    <property type="match status" value="1"/>
</dbReference>
<comment type="catalytic activity">
    <reaction evidence="1 9">
        <text>a 4-O-methyl-thymidine in DNA + L-cysteinyl-[protein] = a thymidine in DNA + S-methyl-L-cysteinyl-[protein]</text>
        <dbReference type="Rhea" id="RHEA:53428"/>
        <dbReference type="Rhea" id="RHEA-COMP:10131"/>
        <dbReference type="Rhea" id="RHEA-COMP:10132"/>
        <dbReference type="Rhea" id="RHEA-COMP:13555"/>
        <dbReference type="Rhea" id="RHEA-COMP:13556"/>
        <dbReference type="ChEBI" id="CHEBI:29950"/>
        <dbReference type="ChEBI" id="CHEBI:82612"/>
        <dbReference type="ChEBI" id="CHEBI:137386"/>
        <dbReference type="ChEBI" id="CHEBI:137387"/>
        <dbReference type="EC" id="2.1.1.63"/>
    </reaction>
</comment>
<dbReference type="InterPro" id="IPR036631">
    <property type="entry name" value="MGMT_N_sf"/>
</dbReference>
<dbReference type="InterPro" id="IPR008332">
    <property type="entry name" value="MethylG_MeTrfase_N"/>
</dbReference>
<evidence type="ECO:0000256" key="9">
    <source>
        <dbReference type="HAMAP-Rule" id="MF_00772"/>
    </source>
</evidence>
<dbReference type="KEGG" id="frc:KX01_737"/>
<dbReference type="Pfam" id="PF01035">
    <property type="entry name" value="DNA_binding_1"/>
    <property type="match status" value="1"/>
</dbReference>
<dbReference type="PANTHER" id="PTHR10815:SF13">
    <property type="entry name" value="METHYLATED-DNA--PROTEIN-CYSTEINE METHYLTRANSFERASE"/>
    <property type="match status" value="1"/>
</dbReference>
<keyword evidence="5 9" id="KW-0808">Transferase</keyword>
<dbReference type="AlphaFoldDB" id="A0A1J0KVP1"/>
<keyword evidence="13" id="KW-1185">Reference proteome</keyword>
<dbReference type="Proteomes" id="UP000182521">
    <property type="component" value="Chromosome"/>
</dbReference>